<dbReference type="InterPro" id="IPR000719">
    <property type="entry name" value="Prot_kinase_dom"/>
</dbReference>
<dbReference type="GO" id="GO:0004674">
    <property type="term" value="F:protein serine/threonine kinase activity"/>
    <property type="evidence" value="ECO:0007669"/>
    <property type="project" value="UniProtKB-KW"/>
</dbReference>
<keyword evidence="12" id="KW-1185">Reference proteome</keyword>
<feature type="compositionally biased region" description="Polar residues" evidence="8">
    <location>
        <begin position="27"/>
        <end position="42"/>
    </location>
</feature>
<evidence type="ECO:0000256" key="7">
    <source>
        <dbReference type="ARBA" id="ARBA00024334"/>
    </source>
</evidence>
<dbReference type="PANTHER" id="PTHR24349">
    <property type="entry name" value="SERINE/THREONINE-PROTEIN KINASE"/>
    <property type="match status" value="1"/>
</dbReference>
<dbReference type="InterPro" id="IPR002048">
    <property type="entry name" value="EF_hand_dom"/>
</dbReference>
<feature type="domain" description="Protein kinase" evidence="9">
    <location>
        <begin position="71"/>
        <end position="316"/>
    </location>
</feature>
<gene>
    <name evidence="11" type="ORF">PPRIM_AZ9-3.1.T0050196</name>
</gene>
<dbReference type="Proteomes" id="UP000688137">
    <property type="component" value="Unassembled WGS sequence"/>
</dbReference>
<dbReference type="InterPro" id="IPR018247">
    <property type="entry name" value="EF_Hand_1_Ca_BS"/>
</dbReference>
<evidence type="ECO:0000256" key="4">
    <source>
        <dbReference type="ARBA" id="ARBA00022741"/>
    </source>
</evidence>
<dbReference type="OMA" id="EWFKENI"/>
<evidence type="ECO:0000256" key="8">
    <source>
        <dbReference type="SAM" id="MobiDB-lite"/>
    </source>
</evidence>
<comment type="similarity">
    <text evidence="7">Belongs to the protein kinase superfamily. Ser/Thr protein kinase family. CDPK subfamily.</text>
</comment>
<dbReference type="PROSITE" id="PS50222">
    <property type="entry name" value="EF_HAND_2"/>
    <property type="match status" value="2"/>
</dbReference>
<name>A0A8S1JMP8_PARPR</name>
<feature type="region of interest" description="Disordered" evidence="8">
    <location>
        <begin position="1"/>
        <end position="58"/>
    </location>
</feature>
<feature type="compositionally biased region" description="Polar residues" evidence="8">
    <location>
        <begin position="49"/>
        <end position="58"/>
    </location>
</feature>
<protein>
    <recommendedName>
        <fullName evidence="13">Calcium-dependent protein kinase</fullName>
    </recommendedName>
</protein>
<dbReference type="FunFam" id="1.10.238.10:FF:000447">
    <property type="entry name" value="Protein kinase, putative"/>
    <property type="match status" value="1"/>
</dbReference>
<sequence length="494" mass="58911">MGQCSSQKMKQQMKAKIQEAKQKQSQTTTPNRQTTQLNGMRSQSRHNTHSAFQSHNDLSQPGYSLKNINYFLVYRNTNFSSYYSLLKQEDKDFPFTTIQHNNTGIVRIIKSYKSSDSKYIAQLLKYQLHHPNLIQQFEIYEEQQKYHVAEENNNKIVVLNSKIYNDEKEIAFVFNQIVEVIEYLHHQKLTHGHLTLECFALFGDKYLKLYDLYHLFMKKKPTLEESHYLPPEYFENQEYSEERDIWSLGIILYNLLYHISPFQSNIPSLLKLEILASKISYEKTISDEAISLLQQILEKNPKSRISIRDITKHIWFKKQQVFLLDEQIKETLLRLKQSKKLNILQVYLLKFIINNYPPDKLREIYSVFRSLDLDNDGYFSISELITSYTEYVEDTENTKIICMNIFQKVDMDKDKKITFQEFILYAFDRKELIEEEVIDISFKLLKNKKNFITAETLATQYTLDKEFFTEIMIELLKKDYITFQNFKDLMNKTV</sequence>
<feature type="domain" description="EF-hand" evidence="10">
    <location>
        <begin position="359"/>
        <end position="394"/>
    </location>
</feature>
<evidence type="ECO:0000313" key="11">
    <source>
        <dbReference type="EMBL" id="CAD8043543.1"/>
    </source>
</evidence>
<evidence type="ECO:0000256" key="3">
    <source>
        <dbReference type="ARBA" id="ARBA00022679"/>
    </source>
</evidence>
<evidence type="ECO:0000313" key="12">
    <source>
        <dbReference type="Proteomes" id="UP000688137"/>
    </source>
</evidence>
<evidence type="ECO:0000256" key="1">
    <source>
        <dbReference type="ARBA" id="ARBA00001946"/>
    </source>
</evidence>
<evidence type="ECO:0000259" key="10">
    <source>
        <dbReference type="PROSITE" id="PS50222"/>
    </source>
</evidence>
<dbReference type="Pfam" id="PF00069">
    <property type="entry name" value="Pkinase"/>
    <property type="match status" value="1"/>
</dbReference>
<keyword evidence="3" id="KW-0808">Transferase</keyword>
<dbReference type="AlphaFoldDB" id="A0A8S1JMP8"/>
<dbReference type="CDD" id="cd00051">
    <property type="entry name" value="EFh"/>
    <property type="match status" value="1"/>
</dbReference>
<dbReference type="PROSITE" id="PS50011">
    <property type="entry name" value="PROTEIN_KINASE_DOM"/>
    <property type="match status" value="1"/>
</dbReference>
<comment type="cofactor">
    <cofactor evidence="1">
        <name>Mg(2+)</name>
        <dbReference type="ChEBI" id="CHEBI:18420"/>
    </cofactor>
</comment>
<keyword evidence="2" id="KW-0723">Serine/threonine-protein kinase</keyword>
<proteinExistence type="inferred from homology"/>
<dbReference type="EMBL" id="CAJJDM010000002">
    <property type="protein sequence ID" value="CAD8043543.1"/>
    <property type="molecule type" value="Genomic_DNA"/>
</dbReference>
<evidence type="ECO:0000259" key="9">
    <source>
        <dbReference type="PROSITE" id="PS50011"/>
    </source>
</evidence>
<dbReference type="Pfam" id="PF13499">
    <property type="entry name" value="EF-hand_7"/>
    <property type="match status" value="1"/>
</dbReference>
<evidence type="ECO:0000256" key="5">
    <source>
        <dbReference type="ARBA" id="ARBA00022777"/>
    </source>
</evidence>
<evidence type="ECO:0000256" key="6">
    <source>
        <dbReference type="ARBA" id="ARBA00022840"/>
    </source>
</evidence>
<dbReference type="GO" id="GO:0005509">
    <property type="term" value="F:calcium ion binding"/>
    <property type="evidence" value="ECO:0007669"/>
    <property type="project" value="InterPro"/>
</dbReference>
<organism evidence="11 12">
    <name type="scientific">Paramecium primaurelia</name>
    <dbReference type="NCBI Taxonomy" id="5886"/>
    <lineage>
        <taxon>Eukaryota</taxon>
        <taxon>Sar</taxon>
        <taxon>Alveolata</taxon>
        <taxon>Ciliophora</taxon>
        <taxon>Intramacronucleata</taxon>
        <taxon>Oligohymenophorea</taxon>
        <taxon>Peniculida</taxon>
        <taxon>Parameciidae</taxon>
        <taxon>Paramecium</taxon>
    </lineage>
</organism>
<dbReference type="InterPro" id="IPR050205">
    <property type="entry name" value="CDPK_Ser/Thr_kinases"/>
</dbReference>
<comment type="caution">
    <text evidence="11">The sequence shown here is derived from an EMBL/GenBank/DDBJ whole genome shotgun (WGS) entry which is preliminary data.</text>
</comment>
<evidence type="ECO:0000256" key="2">
    <source>
        <dbReference type="ARBA" id="ARBA00022527"/>
    </source>
</evidence>
<accession>A0A8S1JMP8</accession>
<dbReference type="SMART" id="SM00220">
    <property type="entry name" value="S_TKc"/>
    <property type="match status" value="1"/>
</dbReference>
<keyword evidence="5" id="KW-0418">Kinase</keyword>
<dbReference type="SMART" id="SM00054">
    <property type="entry name" value="EFh"/>
    <property type="match status" value="2"/>
</dbReference>
<dbReference type="PROSITE" id="PS00018">
    <property type="entry name" value="EF_HAND_1"/>
    <property type="match status" value="1"/>
</dbReference>
<keyword evidence="4" id="KW-0547">Nucleotide-binding</keyword>
<feature type="compositionally biased region" description="Low complexity" evidence="8">
    <location>
        <begin position="1"/>
        <end position="15"/>
    </location>
</feature>
<reference evidence="11" key="1">
    <citation type="submission" date="2021-01" db="EMBL/GenBank/DDBJ databases">
        <authorList>
            <consortium name="Genoscope - CEA"/>
            <person name="William W."/>
        </authorList>
    </citation>
    <scope>NUCLEOTIDE SEQUENCE</scope>
</reference>
<feature type="domain" description="EF-hand" evidence="10">
    <location>
        <begin position="397"/>
        <end position="432"/>
    </location>
</feature>
<evidence type="ECO:0008006" key="13">
    <source>
        <dbReference type="Google" id="ProtNLM"/>
    </source>
</evidence>
<dbReference type="GO" id="GO:0005524">
    <property type="term" value="F:ATP binding"/>
    <property type="evidence" value="ECO:0007669"/>
    <property type="project" value="UniProtKB-KW"/>
</dbReference>
<keyword evidence="6" id="KW-0067">ATP-binding</keyword>